<evidence type="ECO:0000313" key="3">
    <source>
        <dbReference type="Proteomes" id="UP000654913"/>
    </source>
</evidence>
<proteinExistence type="predicted"/>
<feature type="compositionally biased region" description="Basic and acidic residues" evidence="1">
    <location>
        <begin position="32"/>
        <end position="47"/>
    </location>
</feature>
<reference evidence="2" key="2">
    <citation type="submission" date="2021-02" db="EMBL/GenBank/DDBJ databases">
        <title>Aspergillus puulaauensis MK2 genome sequence.</title>
        <authorList>
            <person name="Futagami T."/>
            <person name="Mori K."/>
            <person name="Kadooka C."/>
            <person name="Tanaka T."/>
        </authorList>
    </citation>
    <scope>NUCLEOTIDE SEQUENCE</scope>
    <source>
        <strain evidence="2">MK2</strain>
    </source>
</reference>
<accession>A0A7R7XEM2</accession>
<dbReference type="Proteomes" id="UP000654913">
    <property type="component" value="Chromosome 2"/>
</dbReference>
<feature type="compositionally biased region" description="Polar residues" evidence="1">
    <location>
        <begin position="50"/>
        <end position="62"/>
    </location>
</feature>
<dbReference type="OrthoDB" id="203724at2759"/>
<evidence type="ECO:0000313" key="2">
    <source>
        <dbReference type="EMBL" id="BCS19828.1"/>
    </source>
</evidence>
<gene>
    <name evidence="2" type="ORF">APUU_20260A</name>
</gene>
<name>A0A7R7XEM2_9EURO</name>
<keyword evidence="3" id="KW-1185">Reference proteome</keyword>
<feature type="region of interest" description="Disordered" evidence="1">
    <location>
        <begin position="1"/>
        <end position="92"/>
    </location>
</feature>
<dbReference type="InterPro" id="IPR024420">
    <property type="entry name" value="TRAPP_III_complex_Trs85"/>
</dbReference>
<dbReference type="PANTHER" id="PTHR12975:SF6">
    <property type="entry name" value="TRAFFICKING PROTEIN PARTICLE COMPLEX SUBUNIT 8"/>
    <property type="match status" value="1"/>
</dbReference>
<sequence>MTSPGDGAPVKPPPSFSPGVPRVPSKTRYPHQRRDSSSPLDAERVEPRIASSSPTPPLSNATAELPLRTASPHARSVRSSTPQLRTSLGSPVDGRADAALDTRSLIIRSFSPVIGVYASPDTDELVRQKGFKGGFCELIRPFGENVPGKLIVRDSVGSSRGWEDYGVRFVDLGEICQPPNDANQTRNSPLSQVETVLEKHLDSIDGPASGSLHPKDLIGLSSTSPLYKLYLRQLLSIGSAAPYETFRHPVASIIAISSGNSAPLESLRQLYADTNNGQRKVPDWINPEYLRYYVLVHDEDHDDISESTKLYDQMKRHFGLHCHLLRLRSNQCVVTDDDSVQMPECEWLSPSERLLDRAEPLVDLDSDGLLYLFESDVMSIKGLVRELVAQSVIPFMENRVAVWNDQVASRRRGISGRFMSMSRKWAGFGSGSRSSSGSGGASGNYNVSQGFYHFDHSEAILRKMADYAFMLRDWKLAASTYELLRSDYANDKAWKYHAGAYEMSAVSTLLNPLGMGSKTKVEGLDQMIDTACYSYLTRCSDPAATLRCLNLAVELLRSRGGSAAESAAKWAMRAMDLGLVESIGQGLLSERISSCYASRAPPNGVRFGGRHRKAGMWSLFAADMWLRLGKPSLASACLEEAERLYADILGSDGVFPMPEMQTFVDNLRLSVKVGYLEARGLDVREETGSTDPLDVVETSEKLDRRMNRRSLIGTALDTTALAGLQTARDGEFVPSDDFERA</sequence>
<dbReference type="Pfam" id="PF12739">
    <property type="entry name" value="TRAPPC-Trs85"/>
    <property type="match status" value="1"/>
</dbReference>
<dbReference type="EMBL" id="AP024444">
    <property type="protein sequence ID" value="BCS19828.1"/>
    <property type="molecule type" value="Genomic_DNA"/>
</dbReference>
<feature type="compositionally biased region" description="Polar residues" evidence="1">
    <location>
        <begin position="77"/>
        <end position="89"/>
    </location>
</feature>
<evidence type="ECO:0008006" key="4">
    <source>
        <dbReference type="Google" id="ProtNLM"/>
    </source>
</evidence>
<dbReference type="PANTHER" id="PTHR12975">
    <property type="entry name" value="TRANSPORT PROTEIN TRAPP"/>
    <property type="match status" value="1"/>
</dbReference>
<dbReference type="AlphaFoldDB" id="A0A7R7XEM2"/>
<dbReference type="KEGG" id="apuu:APUU_20260A"/>
<dbReference type="GeneID" id="64969833"/>
<evidence type="ECO:0000256" key="1">
    <source>
        <dbReference type="SAM" id="MobiDB-lite"/>
    </source>
</evidence>
<dbReference type="GO" id="GO:1990072">
    <property type="term" value="C:TRAPPIII protein complex"/>
    <property type="evidence" value="ECO:0007669"/>
    <property type="project" value="TreeGrafter"/>
</dbReference>
<protein>
    <recommendedName>
        <fullName evidence="4">ER-golgi trafficking TRAPP I complex 85 kDa subunit-domain-containing protein</fullName>
    </recommendedName>
</protein>
<organism evidence="2 3">
    <name type="scientific">Aspergillus puulaauensis</name>
    <dbReference type="NCBI Taxonomy" id="1220207"/>
    <lineage>
        <taxon>Eukaryota</taxon>
        <taxon>Fungi</taxon>
        <taxon>Dikarya</taxon>
        <taxon>Ascomycota</taxon>
        <taxon>Pezizomycotina</taxon>
        <taxon>Eurotiomycetes</taxon>
        <taxon>Eurotiomycetidae</taxon>
        <taxon>Eurotiales</taxon>
        <taxon>Aspergillaceae</taxon>
        <taxon>Aspergillus</taxon>
    </lineage>
</organism>
<dbReference type="RefSeq" id="XP_041552022.1">
    <property type="nucleotide sequence ID" value="XM_041698881.1"/>
</dbReference>
<reference evidence="2" key="1">
    <citation type="submission" date="2021-01" db="EMBL/GenBank/DDBJ databases">
        <authorList>
            <consortium name="Aspergillus puulaauensis MK2 genome sequencing consortium"/>
            <person name="Kazuki M."/>
            <person name="Futagami T."/>
        </authorList>
    </citation>
    <scope>NUCLEOTIDE SEQUENCE</scope>
    <source>
        <strain evidence="2">MK2</strain>
    </source>
</reference>